<dbReference type="OrthoDB" id="447089at2"/>
<accession>K9P7H8</accession>
<evidence type="ECO:0000313" key="1">
    <source>
        <dbReference type="EMBL" id="AFY29075.1"/>
    </source>
</evidence>
<proteinExistence type="predicted"/>
<sequence>MPLVSTFEVLLKPQLPATLPPGFGDVKNLGRNILQGYFLTISNINAFDLVLSLVFTTRLPSGVTLDEVITFTDTSGLNTAAPLAGVGNKYRFSPLFLPTDATALFILQPSPTDAALASLDLEARGYVDLQLSSLGGTPPAGSQVLVTAEQRGTFFGNATAPNIADRALDQISYGLTVQNGGLLTLN</sequence>
<name>K9P7H8_CYAGP</name>
<evidence type="ECO:0000313" key="2">
    <source>
        <dbReference type="Proteomes" id="UP000010388"/>
    </source>
</evidence>
<gene>
    <name evidence="1" type="ordered locus">Cyagr_1947</name>
</gene>
<protein>
    <submittedName>
        <fullName evidence="1">Uncharacterized protein</fullName>
    </submittedName>
</protein>
<dbReference type="Proteomes" id="UP000010388">
    <property type="component" value="Chromosome"/>
</dbReference>
<dbReference type="RefSeq" id="WP_015109520.1">
    <property type="nucleotide sequence ID" value="NC_019675.1"/>
</dbReference>
<dbReference type="HOGENOM" id="CLU_087544_0_0_3"/>
<dbReference type="AlphaFoldDB" id="K9P7H8"/>
<dbReference type="STRING" id="292564.Cyagr_1947"/>
<dbReference type="EMBL" id="CP003495">
    <property type="protein sequence ID" value="AFY29075.1"/>
    <property type="molecule type" value="Genomic_DNA"/>
</dbReference>
<reference evidence="2" key="1">
    <citation type="journal article" date="2013" name="Proc. Natl. Acad. Sci. U.S.A.">
        <title>Improving the coverage of the cyanobacterial phylum using diversity-driven genome sequencing.</title>
        <authorList>
            <person name="Shih P.M."/>
            <person name="Wu D."/>
            <person name="Latifi A."/>
            <person name="Axen S.D."/>
            <person name="Fewer D.P."/>
            <person name="Talla E."/>
            <person name="Calteau A."/>
            <person name="Cai F."/>
            <person name="Tandeau de Marsac N."/>
            <person name="Rippka R."/>
            <person name="Herdman M."/>
            <person name="Sivonen K."/>
            <person name="Coursin T."/>
            <person name="Laurent T."/>
            <person name="Goodwin L."/>
            <person name="Nolan M."/>
            <person name="Davenport K.W."/>
            <person name="Han C.S."/>
            <person name="Rubin E.M."/>
            <person name="Eisen J.A."/>
            <person name="Woyke T."/>
            <person name="Gugger M."/>
            <person name="Kerfeld C.A."/>
        </authorList>
    </citation>
    <scope>NUCLEOTIDE SEQUENCE [LARGE SCALE GENOMIC DNA]</scope>
    <source>
        <strain evidence="2">ATCC 27147 / PCC 6307</strain>
    </source>
</reference>
<organism evidence="1 2">
    <name type="scientific">Cyanobium gracile (strain ATCC 27147 / PCC 6307)</name>
    <dbReference type="NCBI Taxonomy" id="292564"/>
    <lineage>
        <taxon>Bacteria</taxon>
        <taxon>Bacillati</taxon>
        <taxon>Cyanobacteriota</taxon>
        <taxon>Cyanophyceae</taxon>
        <taxon>Synechococcales</taxon>
        <taxon>Prochlorococcaceae</taxon>
        <taxon>Cyanobium</taxon>
    </lineage>
</organism>
<dbReference type="KEGG" id="cgc:Cyagr_1947"/>